<reference evidence="7 8" key="1">
    <citation type="submission" date="2019-08" db="EMBL/GenBank/DDBJ databases">
        <authorList>
            <person name="Guy L."/>
        </authorList>
    </citation>
    <scope>NUCLEOTIDE SEQUENCE [LARGE SCALE GENOMIC DNA]</scope>
    <source>
        <strain evidence="7 8">SGT-108</strain>
    </source>
</reference>
<evidence type="ECO:0000256" key="1">
    <source>
        <dbReference type="ARBA" id="ARBA00004651"/>
    </source>
</evidence>
<dbReference type="InterPro" id="IPR017039">
    <property type="entry name" value="Virul_fac_BrkB"/>
</dbReference>
<dbReference type="Pfam" id="PF03631">
    <property type="entry name" value="Virul_fac_BrkB"/>
    <property type="match status" value="1"/>
</dbReference>
<dbReference type="GO" id="GO:0005886">
    <property type="term" value="C:plasma membrane"/>
    <property type="evidence" value="ECO:0007669"/>
    <property type="project" value="UniProtKB-SubCell"/>
</dbReference>
<sequence>MVKLTRMGLSAFRLALQRFLDEQFAYRVSALAFTTLLALVPFVFVIMFAMSFFPSFSSVISLGEKYILTNFMPASASSIQDYFQDFIRQAGQLPFISIVFLFVTAIMMVNTIVDTLNDIWRVQERKNRLYSLFIFSIMLLLTPVIIGICLFLVAYLFTMQAIARAVSVFDLSRYILASLPILINTLIFSLLYILVPNTRVPWGAGLLGGLLAGVMFEAARYGFAFYVSRFPSYELIYGAFSILPLFLLWLYLFWFIVIFGALFTQSHVRLGNTP</sequence>
<accession>A0A5E4PI79</accession>
<evidence type="ECO:0000313" key="8">
    <source>
        <dbReference type="Proteomes" id="UP000324194"/>
    </source>
</evidence>
<feature type="transmembrane region" description="Helical" evidence="6">
    <location>
        <begin position="28"/>
        <end position="53"/>
    </location>
</feature>
<dbReference type="OrthoDB" id="9808671at2"/>
<feature type="transmembrane region" description="Helical" evidence="6">
    <location>
        <begin position="235"/>
        <end position="263"/>
    </location>
</feature>
<dbReference type="PIRSF" id="PIRSF035875">
    <property type="entry name" value="RNase_BN"/>
    <property type="match status" value="1"/>
</dbReference>
<dbReference type="RefSeq" id="WP_148339373.1">
    <property type="nucleotide sequence ID" value="NZ_LR699119.1"/>
</dbReference>
<dbReference type="EMBL" id="LR699119">
    <property type="protein sequence ID" value="VVC76127.1"/>
    <property type="molecule type" value="Genomic_DNA"/>
</dbReference>
<dbReference type="NCBIfam" id="TIGR00765">
    <property type="entry name" value="yihY_not_rbn"/>
    <property type="match status" value="1"/>
</dbReference>
<dbReference type="AlphaFoldDB" id="A0A5E4PI79"/>
<dbReference type="PANTHER" id="PTHR30213">
    <property type="entry name" value="INNER MEMBRANE PROTEIN YHJD"/>
    <property type="match status" value="1"/>
</dbReference>
<evidence type="ECO:0000256" key="4">
    <source>
        <dbReference type="ARBA" id="ARBA00022989"/>
    </source>
</evidence>
<feature type="transmembrane region" description="Helical" evidence="6">
    <location>
        <begin position="129"/>
        <end position="154"/>
    </location>
</feature>
<keyword evidence="5 6" id="KW-0472">Membrane</keyword>
<keyword evidence="2" id="KW-1003">Cell membrane</keyword>
<dbReference type="Proteomes" id="UP000324194">
    <property type="component" value="Chromosome 1"/>
</dbReference>
<evidence type="ECO:0000256" key="5">
    <source>
        <dbReference type="ARBA" id="ARBA00023136"/>
    </source>
</evidence>
<protein>
    <submittedName>
        <fullName evidence="7">Uncharacterized protein</fullName>
    </submittedName>
</protein>
<dbReference type="PANTHER" id="PTHR30213:SF0">
    <property type="entry name" value="UPF0761 MEMBRANE PROTEIN YIHY"/>
    <property type="match status" value="1"/>
</dbReference>
<feature type="transmembrane region" description="Helical" evidence="6">
    <location>
        <begin position="174"/>
        <end position="195"/>
    </location>
</feature>
<dbReference type="KEGG" id="asip:AQUSIP_14320"/>
<evidence type="ECO:0000313" key="7">
    <source>
        <dbReference type="EMBL" id="VVC76127.1"/>
    </source>
</evidence>
<evidence type="ECO:0000256" key="6">
    <source>
        <dbReference type="SAM" id="Phobius"/>
    </source>
</evidence>
<feature type="transmembrane region" description="Helical" evidence="6">
    <location>
        <begin position="95"/>
        <end position="117"/>
    </location>
</feature>
<keyword evidence="8" id="KW-1185">Reference proteome</keyword>
<evidence type="ECO:0000256" key="2">
    <source>
        <dbReference type="ARBA" id="ARBA00022475"/>
    </source>
</evidence>
<gene>
    <name evidence="7" type="ORF">AQUSIP_14320</name>
</gene>
<keyword evidence="4 6" id="KW-1133">Transmembrane helix</keyword>
<organism evidence="7 8">
    <name type="scientific">Aquicella siphonis</name>
    <dbReference type="NCBI Taxonomy" id="254247"/>
    <lineage>
        <taxon>Bacteria</taxon>
        <taxon>Pseudomonadati</taxon>
        <taxon>Pseudomonadota</taxon>
        <taxon>Gammaproteobacteria</taxon>
        <taxon>Legionellales</taxon>
        <taxon>Coxiellaceae</taxon>
        <taxon>Aquicella</taxon>
    </lineage>
</organism>
<comment type="subcellular location">
    <subcellularLocation>
        <location evidence="1">Cell membrane</location>
        <topology evidence="1">Multi-pass membrane protein</topology>
    </subcellularLocation>
</comment>
<proteinExistence type="predicted"/>
<evidence type="ECO:0000256" key="3">
    <source>
        <dbReference type="ARBA" id="ARBA00022692"/>
    </source>
</evidence>
<feature type="transmembrane region" description="Helical" evidence="6">
    <location>
        <begin position="202"/>
        <end position="223"/>
    </location>
</feature>
<name>A0A5E4PI79_9COXI</name>
<keyword evidence="3 6" id="KW-0812">Transmembrane</keyword>